<dbReference type="InterPro" id="IPR013078">
    <property type="entry name" value="His_Pase_superF_clade-1"/>
</dbReference>
<evidence type="ECO:0000313" key="2">
    <source>
        <dbReference type="Proteomes" id="UP001501195"/>
    </source>
</evidence>
<evidence type="ECO:0008006" key="3">
    <source>
        <dbReference type="Google" id="ProtNLM"/>
    </source>
</evidence>
<dbReference type="SMART" id="SM00855">
    <property type="entry name" value="PGAM"/>
    <property type="match status" value="1"/>
</dbReference>
<sequence length="169" mass="18884">MFVLVRHAHAGDRRNWPYSDRDRPLSRRGWRQSFTLSARLGDVPVHRLVSSPYRRCLQTLEPLGERVELPVLRNPLLAPDGDPAALEDLLRQPAAEGAVLCTHGELLLGLLQRWDRDGAVRLPEERLALLRAGDRGATEKGAAWLVDERDGLRSATYLPAAEGELVTAR</sequence>
<accession>A0ABP9HFS7</accession>
<protein>
    <recommendedName>
        <fullName evidence="3">Broad specificity phosphatase PhoE</fullName>
    </recommendedName>
</protein>
<comment type="caution">
    <text evidence="1">The sequence shown here is derived from an EMBL/GenBank/DDBJ whole genome shotgun (WGS) entry which is preliminary data.</text>
</comment>
<gene>
    <name evidence="1" type="ORF">GCM10023225_09980</name>
</gene>
<dbReference type="Proteomes" id="UP001501195">
    <property type="component" value="Unassembled WGS sequence"/>
</dbReference>
<dbReference type="EMBL" id="BAABIL010000122">
    <property type="protein sequence ID" value="GAA4969800.1"/>
    <property type="molecule type" value="Genomic_DNA"/>
</dbReference>
<proteinExistence type="predicted"/>
<dbReference type="InterPro" id="IPR029033">
    <property type="entry name" value="His_PPase_superfam"/>
</dbReference>
<reference evidence="2" key="1">
    <citation type="journal article" date="2019" name="Int. J. Syst. Evol. Microbiol.">
        <title>The Global Catalogue of Microorganisms (GCM) 10K type strain sequencing project: providing services to taxonomists for standard genome sequencing and annotation.</title>
        <authorList>
            <consortium name="The Broad Institute Genomics Platform"/>
            <consortium name="The Broad Institute Genome Sequencing Center for Infectious Disease"/>
            <person name="Wu L."/>
            <person name="Ma J."/>
        </authorList>
    </citation>
    <scope>NUCLEOTIDE SEQUENCE [LARGE SCALE GENOMIC DNA]</scope>
    <source>
        <strain evidence="2">JCM 18126</strain>
    </source>
</reference>
<dbReference type="RefSeq" id="WP_345711277.1">
    <property type="nucleotide sequence ID" value="NZ_BAABIL010000122.1"/>
</dbReference>
<dbReference type="CDD" id="cd07067">
    <property type="entry name" value="HP_PGM_like"/>
    <property type="match status" value="1"/>
</dbReference>
<keyword evidence="2" id="KW-1185">Reference proteome</keyword>
<evidence type="ECO:0000313" key="1">
    <source>
        <dbReference type="EMBL" id="GAA4969800.1"/>
    </source>
</evidence>
<organism evidence="1 2">
    <name type="scientific">Kineococcus glutinatus</name>
    <dbReference type="NCBI Taxonomy" id="1070872"/>
    <lineage>
        <taxon>Bacteria</taxon>
        <taxon>Bacillati</taxon>
        <taxon>Actinomycetota</taxon>
        <taxon>Actinomycetes</taxon>
        <taxon>Kineosporiales</taxon>
        <taxon>Kineosporiaceae</taxon>
        <taxon>Kineococcus</taxon>
    </lineage>
</organism>
<dbReference type="Pfam" id="PF00300">
    <property type="entry name" value="His_Phos_1"/>
    <property type="match status" value="1"/>
</dbReference>
<name>A0ABP9HFS7_9ACTN</name>
<dbReference type="Gene3D" id="3.40.50.1240">
    <property type="entry name" value="Phosphoglycerate mutase-like"/>
    <property type="match status" value="1"/>
</dbReference>
<dbReference type="SUPFAM" id="SSF53254">
    <property type="entry name" value="Phosphoglycerate mutase-like"/>
    <property type="match status" value="1"/>
</dbReference>